<dbReference type="CDD" id="cd04301">
    <property type="entry name" value="NAT_SF"/>
    <property type="match status" value="1"/>
</dbReference>
<dbReference type="EMBL" id="FZPA01000008">
    <property type="protein sequence ID" value="SNS97140.1"/>
    <property type="molecule type" value="Genomic_DNA"/>
</dbReference>
<gene>
    <name evidence="2" type="ORF">SAMN06295955_108165</name>
</gene>
<evidence type="ECO:0000259" key="1">
    <source>
        <dbReference type="PROSITE" id="PS51186"/>
    </source>
</evidence>
<dbReference type="GO" id="GO:0016747">
    <property type="term" value="F:acyltransferase activity, transferring groups other than amino-acyl groups"/>
    <property type="evidence" value="ECO:0007669"/>
    <property type="project" value="InterPro"/>
</dbReference>
<protein>
    <submittedName>
        <fullName evidence="2">Acetyltransferase (GNAT) family protein</fullName>
    </submittedName>
</protein>
<keyword evidence="3" id="KW-1185">Reference proteome</keyword>
<proteinExistence type="predicted"/>
<feature type="domain" description="N-acetyltransferase" evidence="1">
    <location>
        <begin position="1"/>
        <end position="150"/>
    </location>
</feature>
<dbReference type="PANTHER" id="PTHR43305">
    <property type="entry name" value="FAMILY N-ACETYLTRANSFERASE, PUTATIVE (AFU_ORTHOLOGUE AFUA_2G01380)-RELATED"/>
    <property type="match status" value="1"/>
</dbReference>
<evidence type="ECO:0000313" key="2">
    <source>
        <dbReference type="EMBL" id="SNS97140.1"/>
    </source>
</evidence>
<organism evidence="2 3">
    <name type="scientific">Sphingopyxis indica</name>
    <dbReference type="NCBI Taxonomy" id="436663"/>
    <lineage>
        <taxon>Bacteria</taxon>
        <taxon>Pseudomonadati</taxon>
        <taxon>Pseudomonadota</taxon>
        <taxon>Alphaproteobacteria</taxon>
        <taxon>Sphingomonadales</taxon>
        <taxon>Sphingomonadaceae</taxon>
        <taxon>Sphingopyxis</taxon>
    </lineage>
</organism>
<dbReference type="InterPro" id="IPR016181">
    <property type="entry name" value="Acyl_CoA_acyltransferase"/>
</dbReference>
<dbReference type="InterPro" id="IPR052777">
    <property type="entry name" value="Acetyltransferase_Enz"/>
</dbReference>
<dbReference type="PROSITE" id="PS51186">
    <property type="entry name" value="GNAT"/>
    <property type="match status" value="1"/>
</dbReference>
<dbReference type="Pfam" id="PF00583">
    <property type="entry name" value="Acetyltransf_1"/>
    <property type="match status" value="1"/>
</dbReference>
<dbReference type="PANTHER" id="PTHR43305:SF1">
    <property type="entry name" value="FAMILY N-ACETYLTRANSFERASE, PUTATIVE (AFU_ORTHOLOGUE AFUA_2G01380)-RELATED"/>
    <property type="match status" value="1"/>
</dbReference>
<sequence>MMAVFPDDMDAVLEIWREFIANSPVNLDYQSNDAEFGRLATKYAPPDGCVLLALQDGEVVGCVALRRVTLDICQMKRLYVRPKARGNELGRQLIERLIVQAREMGYQEMRLDVQAKSVSARKLYKALNFTEAEPVSFNPVPGASFLGLHL</sequence>
<evidence type="ECO:0000313" key="3">
    <source>
        <dbReference type="Proteomes" id="UP000198339"/>
    </source>
</evidence>
<dbReference type="AlphaFoldDB" id="A0A239IU40"/>
<keyword evidence="2" id="KW-0808">Transferase</keyword>
<dbReference type="Gene3D" id="3.40.630.30">
    <property type="match status" value="1"/>
</dbReference>
<dbReference type="SUPFAM" id="SSF55729">
    <property type="entry name" value="Acyl-CoA N-acyltransferases (Nat)"/>
    <property type="match status" value="1"/>
</dbReference>
<dbReference type="Proteomes" id="UP000198339">
    <property type="component" value="Unassembled WGS sequence"/>
</dbReference>
<dbReference type="InterPro" id="IPR000182">
    <property type="entry name" value="GNAT_dom"/>
</dbReference>
<name>A0A239IU40_9SPHN</name>
<accession>A0A239IU40</accession>
<reference evidence="2 3" key="1">
    <citation type="submission" date="2017-06" db="EMBL/GenBank/DDBJ databases">
        <authorList>
            <person name="Kim H.J."/>
            <person name="Triplett B.A."/>
        </authorList>
    </citation>
    <scope>NUCLEOTIDE SEQUENCE [LARGE SCALE GENOMIC DNA]</scope>
    <source>
        <strain evidence="2 3">DS15</strain>
    </source>
</reference>